<reference evidence="7 9" key="2">
    <citation type="submission" date="2018-11" db="EMBL/GenBank/DDBJ databases">
        <authorList>
            <consortium name="Pathogen Informatics"/>
        </authorList>
    </citation>
    <scope>NUCLEOTIDE SEQUENCE [LARGE SCALE GENOMIC DNA]</scope>
</reference>
<evidence type="ECO:0000256" key="4">
    <source>
        <dbReference type="ARBA" id="ARBA00023136"/>
    </source>
</evidence>
<feature type="transmembrane region" description="Helical" evidence="5">
    <location>
        <begin position="90"/>
        <end position="112"/>
    </location>
</feature>
<feature type="domain" description="G-protein coupled receptors family 1 profile" evidence="6">
    <location>
        <begin position="44"/>
        <end position="318"/>
    </location>
</feature>
<dbReference type="InterPro" id="IPR017452">
    <property type="entry name" value="GPCR_Rhodpsn_7TM"/>
</dbReference>
<evidence type="ECO:0000256" key="1">
    <source>
        <dbReference type="ARBA" id="ARBA00004370"/>
    </source>
</evidence>
<evidence type="ECO:0000259" key="6">
    <source>
        <dbReference type="PROSITE" id="PS50262"/>
    </source>
</evidence>
<dbReference type="EMBL" id="UYYG01000322">
    <property type="protein sequence ID" value="VDN54167.1"/>
    <property type="molecule type" value="Genomic_DNA"/>
</dbReference>
<evidence type="ECO:0000256" key="5">
    <source>
        <dbReference type="SAM" id="Phobius"/>
    </source>
</evidence>
<comment type="subcellular location">
    <subcellularLocation>
        <location evidence="1">Membrane</location>
    </subcellularLocation>
</comment>
<reference evidence="10" key="1">
    <citation type="submission" date="2017-02" db="UniProtKB">
        <authorList>
            <consortium name="WormBaseParasite"/>
        </authorList>
    </citation>
    <scope>IDENTIFICATION</scope>
</reference>
<evidence type="ECO:0000256" key="3">
    <source>
        <dbReference type="ARBA" id="ARBA00022989"/>
    </source>
</evidence>
<evidence type="ECO:0000313" key="9">
    <source>
        <dbReference type="Proteomes" id="UP000274756"/>
    </source>
</evidence>
<feature type="transmembrane region" description="Helical" evidence="5">
    <location>
        <begin position="28"/>
        <end position="52"/>
    </location>
</feature>
<evidence type="ECO:0000313" key="10">
    <source>
        <dbReference type="WBParaSite" id="DME_0001073801-mRNA-1"/>
    </source>
</evidence>
<dbReference type="PANTHER" id="PTHR46709">
    <property type="entry name" value="PROTEIN CBG23488-RELATED"/>
    <property type="match status" value="1"/>
</dbReference>
<dbReference type="Proteomes" id="UP000038040">
    <property type="component" value="Unplaced"/>
</dbReference>
<evidence type="ECO:0000313" key="8">
    <source>
        <dbReference type="Proteomes" id="UP000038040"/>
    </source>
</evidence>
<dbReference type="Gene3D" id="1.20.1070.10">
    <property type="entry name" value="Rhodopsin 7-helix transmembrane proteins"/>
    <property type="match status" value="1"/>
</dbReference>
<dbReference type="OrthoDB" id="5790572at2759"/>
<keyword evidence="9" id="KW-1185">Reference proteome</keyword>
<keyword evidence="2 5" id="KW-0812">Transmembrane</keyword>
<feature type="transmembrane region" description="Helical" evidence="5">
    <location>
        <begin position="305"/>
        <end position="325"/>
    </location>
</feature>
<protein>
    <submittedName>
        <fullName evidence="10">G_PROTEIN_RECEP_F1_2 domain-containing protein</fullName>
    </submittedName>
</protein>
<dbReference type="WBParaSite" id="DME_0001073801-mRNA-1">
    <property type="protein sequence ID" value="DME_0001073801-mRNA-1"/>
    <property type="gene ID" value="DME_0001073801"/>
</dbReference>
<dbReference type="Proteomes" id="UP000274756">
    <property type="component" value="Unassembled WGS sequence"/>
</dbReference>
<feature type="transmembrane region" description="Helical" evidence="5">
    <location>
        <begin position="155"/>
        <end position="180"/>
    </location>
</feature>
<dbReference type="SUPFAM" id="SSF81321">
    <property type="entry name" value="Family A G protein-coupled receptor-like"/>
    <property type="match status" value="1"/>
</dbReference>
<organism evidence="8 10">
    <name type="scientific">Dracunculus medinensis</name>
    <name type="common">Guinea worm</name>
    <dbReference type="NCBI Taxonomy" id="318479"/>
    <lineage>
        <taxon>Eukaryota</taxon>
        <taxon>Metazoa</taxon>
        <taxon>Ecdysozoa</taxon>
        <taxon>Nematoda</taxon>
        <taxon>Chromadorea</taxon>
        <taxon>Rhabditida</taxon>
        <taxon>Spirurina</taxon>
        <taxon>Dracunculoidea</taxon>
        <taxon>Dracunculidae</taxon>
        <taxon>Dracunculus</taxon>
    </lineage>
</organism>
<sequence>MSSRENLANETFSSEICGDFEKYTLARFVFLTIASSIALLGTLGNLLLIYIFSMRKYPNTPPTLYPTVLAVLDALICFLYILLFGADAAVVFLHVRSLFILYHIYIVPAYVVSRITQLAIPYMLIFATLERLVWISGKLKNLILKRMYSMKGRQLTVIISLTSCAILRLPTVFAVVVHHFPNCSDFFRSESTGPADWVLESSAYHFFDFHLLSIAQTFIPFFVLVIFNAPSISASNVSLAASLKKKAVRNAIYTMLAIATSYLMSNTLHLILTILERSKTSILRDPVDPNLASSFHTAFSDTVSFVYMFTSAIRIVIYYVCNPAVREDLQQMLHRSSKTNRSVDNL</sequence>
<dbReference type="AlphaFoldDB" id="A0A0N4URQ6"/>
<evidence type="ECO:0000313" key="7">
    <source>
        <dbReference type="EMBL" id="VDN54167.1"/>
    </source>
</evidence>
<proteinExistence type="predicted"/>
<name>A0A0N4URQ6_DRAME</name>
<dbReference type="PANTHER" id="PTHR46709:SF14">
    <property type="entry name" value="G-PROTEIN COUPLED RECEPTORS FAMILY 1 PROFILE DOMAIN-CONTAINING PROTEIN"/>
    <property type="match status" value="1"/>
</dbReference>
<dbReference type="PROSITE" id="PS50262">
    <property type="entry name" value="G_PROTEIN_RECEP_F1_2"/>
    <property type="match status" value="1"/>
</dbReference>
<feature type="transmembrane region" description="Helical" evidence="5">
    <location>
        <begin position="251"/>
        <end position="275"/>
    </location>
</feature>
<evidence type="ECO:0000256" key="2">
    <source>
        <dbReference type="ARBA" id="ARBA00022692"/>
    </source>
</evidence>
<feature type="transmembrane region" description="Helical" evidence="5">
    <location>
        <begin position="64"/>
        <end position="83"/>
    </location>
</feature>
<feature type="transmembrane region" description="Helical" evidence="5">
    <location>
        <begin position="209"/>
        <end position="230"/>
    </location>
</feature>
<keyword evidence="3 5" id="KW-1133">Transmembrane helix</keyword>
<dbReference type="GO" id="GO:0016020">
    <property type="term" value="C:membrane"/>
    <property type="evidence" value="ECO:0007669"/>
    <property type="project" value="UniProtKB-SubCell"/>
</dbReference>
<feature type="transmembrane region" description="Helical" evidence="5">
    <location>
        <begin position="118"/>
        <end position="134"/>
    </location>
</feature>
<keyword evidence="4 5" id="KW-0472">Membrane</keyword>
<accession>A0A0N4URQ6</accession>
<gene>
    <name evidence="7" type="ORF">DME_LOCUS4140</name>
</gene>